<organism evidence="4">
    <name type="scientific">Culicoides sonorensis</name>
    <name type="common">Biting midge</name>
    <dbReference type="NCBI Taxonomy" id="179676"/>
    <lineage>
        <taxon>Eukaryota</taxon>
        <taxon>Metazoa</taxon>
        <taxon>Ecdysozoa</taxon>
        <taxon>Arthropoda</taxon>
        <taxon>Hexapoda</taxon>
        <taxon>Insecta</taxon>
        <taxon>Pterygota</taxon>
        <taxon>Neoptera</taxon>
        <taxon>Endopterygota</taxon>
        <taxon>Diptera</taxon>
        <taxon>Nematocera</taxon>
        <taxon>Chironomoidea</taxon>
        <taxon>Ceratopogonidae</taxon>
        <taxon>Ceratopogoninae</taxon>
        <taxon>Culicoides</taxon>
        <taxon>Monoculicoides</taxon>
    </lineage>
</organism>
<evidence type="ECO:0000256" key="2">
    <source>
        <dbReference type="RuleBase" id="RU003860"/>
    </source>
</evidence>
<gene>
    <name evidence="4" type="primary">CSON010016</name>
</gene>
<sequence length="159" mass="18544">MSNQLFTFSNFLLSYKFQFHREMLKQIIQPIFRNSVLSRNFRGISFANNNKMTSENKPVEMAIRSILQELSPIHLEIVNESYMHNVPKGSETHFKVLIVTEKFEGIPLIKRHRMVNGLVKEKLQDKFPHALSLETKTPSQWKSDYQMEPSPNCRGGFGK</sequence>
<evidence type="ECO:0000256" key="1">
    <source>
        <dbReference type="ARBA" id="ARBA00005578"/>
    </source>
</evidence>
<dbReference type="SUPFAM" id="SSF82657">
    <property type="entry name" value="BolA-like"/>
    <property type="match status" value="1"/>
</dbReference>
<dbReference type="AlphaFoldDB" id="A0A336N3H9"/>
<dbReference type="PANTHER" id="PTHR46229:SF2">
    <property type="entry name" value="BOLA-LIKE PROTEIN 1"/>
    <property type="match status" value="1"/>
</dbReference>
<evidence type="ECO:0000313" key="4">
    <source>
        <dbReference type="EMBL" id="SSX35437.1"/>
    </source>
</evidence>
<reference evidence="4" key="1">
    <citation type="submission" date="2018-07" db="EMBL/GenBank/DDBJ databases">
        <authorList>
            <person name="Quirk P.G."/>
            <person name="Krulwich T.A."/>
        </authorList>
    </citation>
    <scope>NUCLEOTIDE SEQUENCE</scope>
</reference>
<feature type="region of interest" description="Disordered" evidence="3">
    <location>
        <begin position="138"/>
        <end position="159"/>
    </location>
</feature>
<accession>A0A336N3H9</accession>
<dbReference type="Gene3D" id="3.30.300.90">
    <property type="entry name" value="BolA-like"/>
    <property type="match status" value="1"/>
</dbReference>
<dbReference type="GO" id="GO:0005739">
    <property type="term" value="C:mitochondrion"/>
    <property type="evidence" value="ECO:0007669"/>
    <property type="project" value="TreeGrafter"/>
</dbReference>
<dbReference type="InterPro" id="IPR036065">
    <property type="entry name" value="BolA-like_sf"/>
</dbReference>
<dbReference type="Pfam" id="PF01722">
    <property type="entry name" value="BolA"/>
    <property type="match status" value="1"/>
</dbReference>
<dbReference type="EMBL" id="UFQT01004023">
    <property type="protein sequence ID" value="SSX35437.1"/>
    <property type="molecule type" value="Genomic_DNA"/>
</dbReference>
<comment type="similarity">
    <text evidence="1 2">Belongs to the BolA/IbaG family.</text>
</comment>
<dbReference type="PANTHER" id="PTHR46229">
    <property type="entry name" value="BOLA TRANSCRIPTION REGULATOR"/>
    <property type="match status" value="1"/>
</dbReference>
<proteinExistence type="inferred from homology"/>
<protein>
    <submittedName>
        <fullName evidence="4">CSON010016 protein</fullName>
    </submittedName>
</protein>
<dbReference type="InterPro" id="IPR002634">
    <property type="entry name" value="BolA"/>
</dbReference>
<dbReference type="InterPro" id="IPR050961">
    <property type="entry name" value="BolA/IbaG_stress_morph_reg"/>
</dbReference>
<name>A0A336N3H9_CULSO</name>
<evidence type="ECO:0000256" key="3">
    <source>
        <dbReference type="SAM" id="MobiDB-lite"/>
    </source>
</evidence>
<dbReference type="VEuPathDB" id="VectorBase:CSON010016"/>